<proteinExistence type="predicted"/>
<keyword evidence="1" id="KW-0472">Membrane</keyword>
<evidence type="ECO:0000256" key="1">
    <source>
        <dbReference type="SAM" id="Phobius"/>
    </source>
</evidence>
<feature type="transmembrane region" description="Helical" evidence="1">
    <location>
        <begin position="81"/>
        <end position="102"/>
    </location>
</feature>
<gene>
    <name evidence="2" type="ORF">ODALV1_LOCUS21151</name>
</gene>
<keyword evidence="1" id="KW-0812">Transmembrane</keyword>
<feature type="transmembrane region" description="Helical" evidence="1">
    <location>
        <begin position="175"/>
        <end position="196"/>
    </location>
</feature>
<reference evidence="2 3" key="1">
    <citation type="submission" date="2024-08" db="EMBL/GenBank/DDBJ databases">
        <authorList>
            <person name="Cucini C."/>
            <person name="Frati F."/>
        </authorList>
    </citation>
    <scope>NUCLEOTIDE SEQUENCE [LARGE SCALE GENOMIC DNA]</scope>
</reference>
<name>A0ABP1RCY9_9HEXA</name>
<keyword evidence="1" id="KW-1133">Transmembrane helix</keyword>
<accession>A0ABP1RCY9</accession>
<feature type="transmembrane region" description="Helical" evidence="1">
    <location>
        <begin position="268"/>
        <end position="289"/>
    </location>
</feature>
<dbReference type="Proteomes" id="UP001642540">
    <property type="component" value="Unassembled WGS sequence"/>
</dbReference>
<protein>
    <submittedName>
        <fullName evidence="2">Uncharacterized protein</fullName>
    </submittedName>
</protein>
<evidence type="ECO:0000313" key="3">
    <source>
        <dbReference type="Proteomes" id="UP001642540"/>
    </source>
</evidence>
<comment type="caution">
    <text evidence="2">The sequence shown here is derived from an EMBL/GenBank/DDBJ whole genome shotgun (WGS) entry which is preliminary data.</text>
</comment>
<feature type="transmembrane region" description="Helical" evidence="1">
    <location>
        <begin position="144"/>
        <end position="163"/>
    </location>
</feature>
<keyword evidence="3" id="KW-1185">Reference proteome</keyword>
<organism evidence="2 3">
    <name type="scientific">Orchesella dallaii</name>
    <dbReference type="NCBI Taxonomy" id="48710"/>
    <lineage>
        <taxon>Eukaryota</taxon>
        <taxon>Metazoa</taxon>
        <taxon>Ecdysozoa</taxon>
        <taxon>Arthropoda</taxon>
        <taxon>Hexapoda</taxon>
        <taxon>Collembola</taxon>
        <taxon>Entomobryomorpha</taxon>
        <taxon>Entomobryoidea</taxon>
        <taxon>Orchesellidae</taxon>
        <taxon>Orchesellinae</taxon>
        <taxon>Orchesella</taxon>
    </lineage>
</organism>
<dbReference type="EMBL" id="CAXLJM020000069">
    <property type="protein sequence ID" value="CAL8125844.1"/>
    <property type="molecule type" value="Genomic_DNA"/>
</dbReference>
<sequence length="318" mass="36699">MATTPSVRHSERLTIAPVFSDDILYPFGGRPEKAPKKERKVHPEQGKIDKMFDVIYGDYKVDYGFWTTRRRLRLNYISQRIFFMCAIAGIILTVLTILWKMILVDIQNIYEAKIANGSVPAAAMDSVKVRTPFVEDIKLAKEALQFYLFGACLLAIGGMWSYVTMDEELQLRVVFYCFSLIIMILSTAAMIVGPLFPMRAHNSDEETQSLDKNEYLARQQAVLGSIKYFRSRQCADIDKATAGLDEEKAFQMRTFCNLITRLLATFHLMWFTTVIPVLGFIMSLLQIIVNKKYWNMRKACQYKERTPQQILEDRCTKD</sequence>
<evidence type="ECO:0000313" key="2">
    <source>
        <dbReference type="EMBL" id="CAL8125844.1"/>
    </source>
</evidence>